<evidence type="ECO:0000313" key="8">
    <source>
        <dbReference type="Proteomes" id="UP001172102"/>
    </source>
</evidence>
<dbReference type="PANTHER" id="PTHR32308:SF0">
    <property type="entry name" value="HPCH_HPAI ALDOLASE_CITRATE LYASE DOMAIN-CONTAINING PROTEIN"/>
    <property type="match status" value="1"/>
</dbReference>
<keyword evidence="3 5" id="KW-0460">Magnesium</keyword>
<evidence type="ECO:0000256" key="4">
    <source>
        <dbReference type="PIRSR" id="PIRSR015582-1"/>
    </source>
</evidence>
<dbReference type="SUPFAM" id="SSF51621">
    <property type="entry name" value="Phosphoenolpyruvate/pyruvate domain"/>
    <property type="match status" value="1"/>
</dbReference>
<dbReference type="GO" id="GO:0016829">
    <property type="term" value="F:lyase activity"/>
    <property type="evidence" value="ECO:0007669"/>
    <property type="project" value="UniProtKB-KW"/>
</dbReference>
<keyword evidence="7" id="KW-0456">Lyase</keyword>
<dbReference type="FunFam" id="3.20.20.60:FF:000023">
    <property type="entry name" value="CitE, Citrate lyase beta subunit"/>
    <property type="match status" value="1"/>
</dbReference>
<dbReference type="InterPro" id="IPR005000">
    <property type="entry name" value="Aldolase/citrate-lyase_domain"/>
</dbReference>
<dbReference type="AlphaFoldDB" id="A0AA40BAF4"/>
<evidence type="ECO:0000313" key="7">
    <source>
        <dbReference type="EMBL" id="KAK0730633.1"/>
    </source>
</evidence>
<dbReference type="InterPro" id="IPR015813">
    <property type="entry name" value="Pyrv/PenolPyrv_kinase-like_dom"/>
</dbReference>
<evidence type="ECO:0000259" key="6">
    <source>
        <dbReference type="Pfam" id="PF03328"/>
    </source>
</evidence>
<accession>A0AA40BAF4</accession>
<dbReference type="PIRSF" id="PIRSF015582">
    <property type="entry name" value="Cit_lyase_B"/>
    <property type="match status" value="1"/>
</dbReference>
<feature type="domain" description="HpcH/HpaI aldolase/citrate lyase" evidence="6">
    <location>
        <begin position="11"/>
        <end position="240"/>
    </location>
</feature>
<dbReference type="InterPro" id="IPR040442">
    <property type="entry name" value="Pyrv_kinase-like_dom_sf"/>
</dbReference>
<dbReference type="EMBL" id="JAUKUA010000001">
    <property type="protein sequence ID" value="KAK0730633.1"/>
    <property type="molecule type" value="Genomic_DNA"/>
</dbReference>
<gene>
    <name evidence="7" type="ORF">B0H67DRAFT_548545</name>
</gene>
<comment type="caution">
    <text evidence="7">The sequence shown here is derived from an EMBL/GenBank/DDBJ whole genome shotgun (WGS) entry which is preliminary data.</text>
</comment>
<dbReference type="PANTHER" id="PTHR32308">
    <property type="entry name" value="LYASE BETA SUBUNIT, PUTATIVE (AFU_ORTHOLOGUE AFUA_4G13030)-RELATED"/>
    <property type="match status" value="1"/>
</dbReference>
<keyword evidence="8" id="KW-1185">Reference proteome</keyword>
<feature type="binding site" evidence="5">
    <location>
        <position position="168"/>
    </location>
    <ligand>
        <name>Mg(2+)</name>
        <dbReference type="ChEBI" id="CHEBI:18420"/>
    </ligand>
</feature>
<reference evidence="7" key="1">
    <citation type="submission" date="2023-06" db="EMBL/GenBank/DDBJ databases">
        <title>Genome-scale phylogeny and comparative genomics of the fungal order Sordariales.</title>
        <authorList>
            <consortium name="Lawrence Berkeley National Laboratory"/>
            <person name="Hensen N."/>
            <person name="Bonometti L."/>
            <person name="Westerberg I."/>
            <person name="Brannstrom I.O."/>
            <person name="Guillou S."/>
            <person name="Cros-Aarteil S."/>
            <person name="Calhoun S."/>
            <person name="Haridas S."/>
            <person name="Kuo A."/>
            <person name="Mondo S."/>
            <person name="Pangilinan J."/>
            <person name="Riley R."/>
            <person name="Labutti K."/>
            <person name="Andreopoulos B."/>
            <person name="Lipzen A."/>
            <person name="Chen C."/>
            <person name="Yanf M."/>
            <person name="Daum C."/>
            <person name="Ng V."/>
            <person name="Clum A."/>
            <person name="Steindorff A."/>
            <person name="Ohm R."/>
            <person name="Martin F."/>
            <person name="Silar P."/>
            <person name="Natvig D."/>
            <person name="Lalanne C."/>
            <person name="Gautier V."/>
            <person name="Ament-Velasquez S.L."/>
            <person name="Kruys A."/>
            <person name="Hutchinson M.I."/>
            <person name="Powell A.J."/>
            <person name="Barry K."/>
            <person name="Miller A.N."/>
            <person name="Grigoriev I.V."/>
            <person name="Debuchy R."/>
            <person name="Gladieux P."/>
            <person name="Thoren M.H."/>
            <person name="Johannesson H."/>
        </authorList>
    </citation>
    <scope>NUCLEOTIDE SEQUENCE</scope>
    <source>
        <strain evidence="7">SMH4607-1</strain>
    </source>
</reference>
<dbReference type="GO" id="GO:0006107">
    <property type="term" value="P:oxaloacetate metabolic process"/>
    <property type="evidence" value="ECO:0007669"/>
    <property type="project" value="TreeGrafter"/>
</dbReference>
<evidence type="ECO:0000256" key="2">
    <source>
        <dbReference type="ARBA" id="ARBA00022723"/>
    </source>
</evidence>
<name>A0AA40BAF4_9PEZI</name>
<proteinExistence type="predicted"/>
<comment type="cofactor">
    <cofactor evidence="1">
        <name>Mg(2+)</name>
        <dbReference type="ChEBI" id="CHEBI:18420"/>
    </cofactor>
</comment>
<evidence type="ECO:0000256" key="1">
    <source>
        <dbReference type="ARBA" id="ARBA00001946"/>
    </source>
</evidence>
<evidence type="ECO:0000256" key="5">
    <source>
        <dbReference type="PIRSR" id="PIRSR015582-2"/>
    </source>
</evidence>
<protein>
    <submittedName>
        <fullName evidence="7">Beta subunit of citrate lyase</fullName>
    </submittedName>
</protein>
<feature type="binding site" evidence="4">
    <location>
        <position position="141"/>
    </location>
    <ligand>
        <name>substrate</name>
    </ligand>
</feature>
<feature type="binding site" evidence="4">
    <location>
        <position position="74"/>
    </location>
    <ligand>
        <name>substrate</name>
    </ligand>
</feature>
<keyword evidence="2 5" id="KW-0479">Metal-binding</keyword>
<organism evidence="7 8">
    <name type="scientific">Lasiosphaeris hirsuta</name>
    <dbReference type="NCBI Taxonomy" id="260670"/>
    <lineage>
        <taxon>Eukaryota</taxon>
        <taxon>Fungi</taxon>
        <taxon>Dikarya</taxon>
        <taxon>Ascomycota</taxon>
        <taxon>Pezizomycotina</taxon>
        <taxon>Sordariomycetes</taxon>
        <taxon>Sordariomycetidae</taxon>
        <taxon>Sordariales</taxon>
        <taxon>Lasiosphaeriaceae</taxon>
        <taxon>Lasiosphaeris</taxon>
    </lineage>
</organism>
<dbReference type="GO" id="GO:0000287">
    <property type="term" value="F:magnesium ion binding"/>
    <property type="evidence" value="ECO:0007669"/>
    <property type="project" value="TreeGrafter"/>
</dbReference>
<evidence type="ECO:0000256" key="3">
    <source>
        <dbReference type="ARBA" id="ARBA00022842"/>
    </source>
</evidence>
<dbReference type="Pfam" id="PF03328">
    <property type="entry name" value="HpcH_HpaI"/>
    <property type="match status" value="1"/>
</dbReference>
<sequence>MAALKSSVLRRALLYVPASSLRFMNKTLHLKSDNVTFDLEDSVTSSEKEKARSNLREWLSATAKPAGVGELAVRINALTTPYAQADIADLAALPNLETIVIPKVNSAADLKFVEDSLRHAAPHRYSPGTEARPIRLIALIESARAVMDLSLICAASPDLTGLIFAAEDFALDLSLTRSPELTEFLYARSAIVTAARAFNLPSAIDLVCTEYQGDGAKERLEKECTSGKGLGFSGKQCIHPSQIMKVQRLFSPSKAEIEWAIRIVIADDKASAMGKGAWTLDGKMIDAPVVGKARDLLNKAVMCGVNLKDAEEIWQHQMPE</sequence>
<dbReference type="InterPro" id="IPR011206">
    <property type="entry name" value="Citrate_lyase_beta/mcl1/mcl2"/>
</dbReference>
<dbReference type="Proteomes" id="UP001172102">
    <property type="component" value="Unassembled WGS sequence"/>
</dbReference>
<feature type="binding site" evidence="5">
    <location>
        <position position="141"/>
    </location>
    <ligand>
        <name>Mg(2+)</name>
        <dbReference type="ChEBI" id="CHEBI:18420"/>
    </ligand>
</feature>
<dbReference type="Gene3D" id="3.20.20.60">
    <property type="entry name" value="Phosphoenolpyruvate-binding domains"/>
    <property type="match status" value="1"/>
</dbReference>